<dbReference type="GO" id="GO:0030001">
    <property type="term" value="P:metal ion transport"/>
    <property type="evidence" value="ECO:0007669"/>
    <property type="project" value="InterPro"/>
</dbReference>
<evidence type="ECO:0000256" key="1">
    <source>
        <dbReference type="SAM" id="Phobius"/>
    </source>
</evidence>
<dbReference type="SUPFAM" id="SSF53807">
    <property type="entry name" value="Helical backbone' metal receptor"/>
    <property type="match status" value="1"/>
</dbReference>
<evidence type="ECO:0000313" key="3">
    <source>
        <dbReference type="Proteomes" id="UP000319836"/>
    </source>
</evidence>
<name>A0A538U6Z7_UNCEI</name>
<accession>A0A538U6Z7</accession>
<protein>
    <submittedName>
        <fullName evidence="2">Zinc ABC transporter substrate-binding protein</fullName>
    </submittedName>
</protein>
<dbReference type="PANTHER" id="PTHR42953:SF2">
    <property type="entry name" value="ADHESION PROTEIN"/>
    <property type="match status" value="1"/>
</dbReference>
<keyword evidence="1" id="KW-0812">Transmembrane</keyword>
<dbReference type="Pfam" id="PF01297">
    <property type="entry name" value="ZnuA"/>
    <property type="match status" value="1"/>
</dbReference>
<dbReference type="PANTHER" id="PTHR42953">
    <property type="entry name" value="HIGH-AFFINITY ZINC UPTAKE SYSTEM PROTEIN ZNUA-RELATED"/>
    <property type="match status" value="1"/>
</dbReference>
<organism evidence="2 3">
    <name type="scientific">Eiseniibacteriota bacterium</name>
    <dbReference type="NCBI Taxonomy" id="2212470"/>
    <lineage>
        <taxon>Bacteria</taxon>
        <taxon>Candidatus Eiseniibacteriota</taxon>
    </lineage>
</organism>
<dbReference type="EMBL" id="VBPA01000109">
    <property type="protein sequence ID" value="TMQ71672.1"/>
    <property type="molecule type" value="Genomic_DNA"/>
</dbReference>
<feature type="transmembrane region" description="Helical" evidence="1">
    <location>
        <begin position="29"/>
        <end position="48"/>
    </location>
</feature>
<reference evidence="2 3" key="1">
    <citation type="journal article" date="2019" name="Nat. Microbiol.">
        <title>Mediterranean grassland soil C-N compound turnover is dependent on rainfall and depth, and is mediated by genomically divergent microorganisms.</title>
        <authorList>
            <person name="Diamond S."/>
            <person name="Andeer P.F."/>
            <person name="Li Z."/>
            <person name="Crits-Christoph A."/>
            <person name="Burstein D."/>
            <person name="Anantharaman K."/>
            <person name="Lane K.R."/>
            <person name="Thomas B.C."/>
            <person name="Pan C."/>
            <person name="Northen T.R."/>
            <person name="Banfield J.F."/>
        </authorList>
    </citation>
    <scope>NUCLEOTIDE SEQUENCE [LARGE SCALE GENOMIC DNA]</scope>
    <source>
        <strain evidence="2">WS_10</strain>
    </source>
</reference>
<gene>
    <name evidence="2" type="ORF">E6K80_04835</name>
</gene>
<dbReference type="GO" id="GO:0046872">
    <property type="term" value="F:metal ion binding"/>
    <property type="evidence" value="ECO:0007669"/>
    <property type="project" value="InterPro"/>
</dbReference>
<proteinExistence type="predicted"/>
<comment type="caution">
    <text evidence="2">The sequence shown here is derived from an EMBL/GenBank/DDBJ whole genome shotgun (WGS) entry which is preliminary data.</text>
</comment>
<dbReference type="InterPro" id="IPR050492">
    <property type="entry name" value="Bact_metal-bind_prot9"/>
</dbReference>
<dbReference type="Proteomes" id="UP000319836">
    <property type="component" value="Unassembled WGS sequence"/>
</dbReference>
<sequence length="334" mass="36105">MRTDDRGRNELPEEQSRVMRSQEVFMKSLIRWVVAFGLVATTAVPAFADLKVATSLTDLASVAQFVGGKHVQAQSLCRGYEDPHFVPAKPSLMKSIQHADVFISTGLELDGGWLPLVLPGSRNPKIQPGAKGFIDASQGVDVLEKPSGTVSRAEGDIHPLGNPHYYGDPKALEVVADHLAEAFSNLDPPNAAEYAANAKAFDQRMEASLQKWEKQMEPFKGASIVAYHKNFVYFAERFGLKLFGTVEPKPGIPPTPHHIDELAQSMRKAGVKVVEYQPYYNADASQQVAKRAGGVAVEVATEAGGVAGSNDVFSKFDKMVSTLAAALSGKRGQP</sequence>
<evidence type="ECO:0000313" key="2">
    <source>
        <dbReference type="EMBL" id="TMQ71672.1"/>
    </source>
</evidence>
<keyword evidence="1" id="KW-1133">Transmembrane helix</keyword>
<dbReference type="Gene3D" id="3.40.50.1980">
    <property type="entry name" value="Nitrogenase molybdenum iron protein domain"/>
    <property type="match status" value="2"/>
</dbReference>
<dbReference type="AlphaFoldDB" id="A0A538U6Z7"/>
<dbReference type="InterPro" id="IPR006127">
    <property type="entry name" value="ZnuA-like"/>
</dbReference>
<keyword evidence="1" id="KW-0472">Membrane</keyword>